<organism evidence="3 4">
    <name type="scientific">Porphyromonas cangingivalis</name>
    <dbReference type="NCBI Taxonomy" id="36874"/>
    <lineage>
        <taxon>Bacteria</taxon>
        <taxon>Pseudomonadati</taxon>
        <taxon>Bacteroidota</taxon>
        <taxon>Bacteroidia</taxon>
        <taxon>Bacteroidales</taxon>
        <taxon>Porphyromonadaceae</taxon>
        <taxon>Porphyromonas</taxon>
    </lineage>
</organism>
<feature type="transmembrane region" description="Helical" evidence="1">
    <location>
        <begin position="235"/>
        <end position="256"/>
    </location>
</feature>
<dbReference type="EMBL" id="JQJD01000047">
    <property type="protein sequence ID" value="KGN79713.1"/>
    <property type="molecule type" value="Genomic_DNA"/>
</dbReference>
<protein>
    <submittedName>
        <fullName evidence="3">Membrane protein</fullName>
    </submittedName>
</protein>
<feature type="domain" description="Nucleoside transporter/FeoB GTPase Gate" evidence="2">
    <location>
        <begin position="51"/>
        <end position="159"/>
    </location>
</feature>
<accession>A0A0A2EL89</accession>
<dbReference type="OrthoDB" id="9805623at2"/>
<dbReference type="PIRSF" id="PIRSF036542">
    <property type="entry name" value="SpmA_SpmB"/>
    <property type="match status" value="1"/>
</dbReference>
<dbReference type="PANTHER" id="PTHR35793:SF2">
    <property type="entry name" value="INNER MEMBRANE PROTEIN YJIG"/>
    <property type="match status" value="1"/>
</dbReference>
<dbReference type="Proteomes" id="UP000030125">
    <property type="component" value="Unassembled WGS sequence"/>
</dbReference>
<dbReference type="InterPro" id="IPR011415">
    <property type="entry name" value="SpmA_SpmB"/>
</dbReference>
<feature type="transmembrane region" description="Helical" evidence="1">
    <location>
        <begin position="352"/>
        <end position="375"/>
    </location>
</feature>
<evidence type="ECO:0000313" key="3">
    <source>
        <dbReference type="EMBL" id="KGN79713.1"/>
    </source>
</evidence>
<keyword evidence="1" id="KW-0812">Transmembrane</keyword>
<keyword evidence="4" id="KW-1185">Reference proteome</keyword>
<feature type="domain" description="Nucleoside transporter/FeoB GTPase Gate" evidence="2">
    <location>
        <begin position="277"/>
        <end position="380"/>
    </location>
</feature>
<feature type="transmembrane region" description="Helical" evidence="1">
    <location>
        <begin position="48"/>
        <end position="66"/>
    </location>
</feature>
<dbReference type="eggNOG" id="COG2715">
    <property type="taxonomic scope" value="Bacteria"/>
</dbReference>
<dbReference type="GO" id="GO:0005886">
    <property type="term" value="C:plasma membrane"/>
    <property type="evidence" value="ECO:0007669"/>
    <property type="project" value="TreeGrafter"/>
</dbReference>
<feature type="transmembrane region" description="Helical" evidence="1">
    <location>
        <begin position="139"/>
        <end position="161"/>
    </location>
</feature>
<gene>
    <name evidence="3" type="ORF">HQ35_06815</name>
</gene>
<dbReference type="STRING" id="36874.HQ34_05400"/>
<keyword evidence="1" id="KW-1133">Transmembrane helix</keyword>
<dbReference type="InterPro" id="IPR011642">
    <property type="entry name" value="Gate_dom"/>
</dbReference>
<sequence length="410" mass="44107">MLLNYIWISFFLIALVAAVFQTVVTGDSAVWGAIVENIFASAKTGFEISLGLTGVLTLWQGLLKVGERSGMVRRMSRATAPFFKVLFPDIPAGHPVNGTMLMNFSANLLGLDNAATPLGLEVMQQLQKLNEDKERSSNAMIMFICINASGLTLIPITIIMYRIQMGSASPSDIFLPILLATGASTLSAILMVALRQRINLLRKAFVIPALIFAGLIGLLFYAFNNVPKEALTHYSTLTSHIILFGFICLFILSGMIARRNVYEDFIDGAKDGFKTAVTIIPYLVAILVAIGVFRASGAMDAVMSGVSSGVGALGFDTSWVDALPTMLMKPLSGGGARGLMIDAMQTHGADSFVGRLVCLVQGASDTTFYIIALYFGSIAIKRTRYTLGISLIADLIGIVTGIFLCYIFFG</sequence>
<proteinExistence type="predicted"/>
<reference evidence="3 4" key="1">
    <citation type="submission" date="2014-08" db="EMBL/GenBank/DDBJ databases">
        <title>Porphyromonas cangingivalis strain:COT-109_OH1386 Genome sequencing.</title>
        <authorList>
            <person name="Wallis C."/>
            <person name="Deusch O."/>
            <person name="O'Flynn C."/>
            <person name="Davis I."/>
            <person name="Jospin G."/>
            <person name="Darling A.E."/>
            <person name="Coil D.A."/>
            <person name="Alexiev A."/>
            <person name="Horsfall A."/>
            <person name="Kirkwood N."/>
            <person name="Harris S."/>
            <person name="Eisen J.A."/>
        </authorList>
    </citation>
    <scope>NUCLEOTIDE SEQUENCE [LARGE SCALE GENOMIC DNA]</scope>
    <source>
        <strain evidence="4">COT-109 OH1386</strain>
    </source>
</reference>
<dbReference type="AlphaFoldDB" id="A0A0A2EL89"/>
<dbReference type="InterPro" id="IPR052549">
    <property type="entry name" value="SpmB"/>
</dbReference>
<evidence type="ECO:0000256" key="1">
    <source>
        <dbReference type="SAM" id="Phobius"/>
    </source>
</evidence>
<feature type="transmembrane region" description="Helical" evidence="1">
    <location>
        <begin position="276"/>
        <end position="295"/>
    </location>
</feature>
<dbReference type="PANTHER" id="PTHR35793">
    <property type="entry name" value="INNER MEMBRANE PROTEIN YJIG"/>
    <property type="match status" value="1"/>
</dbReference>
<feature type="transmembrane region" description="Helical" evidence="1">
    <location>
        <begin position="387"/>
        <end position="409"/>
    </location>
</feature>
<evidence type="ECO:0000313" key="4">
    <source>
        <dbReference type="Proteomes" id="UP000030125"/>
    </source>
</evidence>
<feature type="transmembrane region" description="Helical" evidence="1">
    <location>
        <begin position="205"/>
        <end position="223"/>
    </location>
</feature>
<keyword evidence="1" id="KW-0472">Membrane</keyword>
<dbReference type="RefSeq" id="WP_036851993.1">
    <property type="nucleotide sequence ID" value="NZ_JQJD01000047.1"/>
</dbReference>
<dbReference type="eggNOG" id="COG0700">
    <property type="taxonomic scope" value="Bacteria"/>
</dbReference>
<feature type="transmembrane region" description="Helical" evidence="1">
    <location>
        <begin position="173"/>
        <end position="193"/>
    </location>
</feature>
<name>A0A0A2EL89_PORCN</name>
<evidence type="ECO:0000259" key="2">
    <source>
        <dbReference type="Pfam" id="PF07670"/>
    </source>
</evidence>
<dbReference type="Pfam" id="PF07670">
    <property type="entry name" value="Gate"/>
    <property type="match status" value="2"/>
</dbReference>
<comment type="caution">
    <text evidence="3">The sequence shown here is derived from an EMBL/GenBank/DDBJ whole genome shotgun (WGS) entry which is preliminary data.</text>
</comment>